<feature type="domain" description="RapZ C-terminal" evidence="7">
    <location>
        <begin position="203"/>
        <end position="321"/>
    </location>
</feature>
<evidence type="ECO:0000256" key="3">
    <source>
        <dbReference type="ARBA" id="ARBA00023134"/>
    </source>
</evidence>
<dbReference type="SUPFAM" id="SSF52540">
    <property type="entry name" value="P-loop containing nucleoside triphosphate hydrolases"/>
    <property type="match status" value="1"/>
</dbReference>
<dbReference type="InterPro" id="IPR027417">
    <property type="entry name" value="P-loop_NTPase"/>
</dbReference>
<accession>A0ABW2QBC0</accession>
<sequence>MNRTDSGSDARTLDDGGPPTVPEGIPVLDESTTLPPNDPPELLIITGMSGAGRSRTAAALEDLDWYVVDNLPPRLLATMARMMSPGEGGVHRLAAVVDVRSRTFFAELIDVLDQLRAQGTEYRIVFLDAADSELVRRYESVRRPHPLQGDGRLLDGIAEERAMLTHLRRRADVLIDTTDLSVHDLARKVRDVVAGSGTDQRLRLTLVSFGFKYGLPLDADHVVDVRFLANPYWVNELRHLTGQDEAVSDYVLGQDGATAFADHYVDTLAPVLDGYVNELKPFVTIAVGCTGGKHRSVAMAEAFAQRLRDRGHSVRTLHRDMGRE</sequence>
<feature type="binding site" evidence="4">
    <location>
        <begin position="47"/>
        <end position="54"/>
    </location>
    <ligand>
        <name>ATP</name>
        <dbReference type="ChEBI" id="CHEBI:30616"/>
    </ligand>
</feature>
<dbReference type="Pfam" id="PF22740">
    <property type="entry name" value="PapZ_C"/>
    <property type="match status" value="1"/>
</dbReference>
<feature type="compositionally biased region" description="Basic and acidic residues" evidence="5">
    <location>
        <begin position="1"/>
        <end position="14"/>
    </location>
</feature>
<dbReference type="PANTHER" id="PTHR30448">
    <property type="entry name" value="RNASE ADAPTER PROTEIN RAPZ"/>
    <property type="match status" value="1"/>
</dbReference>
<evidence type="ECO:0000259" key="7">
    <source>
        <dbReference type="Pfam" id="PF22740"/>
    </source>
</evidence>
<dbReference type="Pfam" id="PF03668">
    <property type="entry name" value="RapZ-like_N"/>
    <property type="match status" value="1"/>
</dbReference>
<dbReference type="InterPro" id="IPR053930">
    <property type="entry name" value="RapZ-like_N"/>
</dbReference>
<dbReference type="EMBL" id="JBHTCQ010000004">
    <property type="protein sequence ID" value="MFC7406744.1"/>
    <property type="molecule type" value="Genomic_DNA"/>
</dbReference>
<dbReference type="HAMAP" id="MF_00636">
    <property type="entry name" value="RapZ_like"/>
    <property type="match status" value="1"/>
</dbReference>
<dbReference type="InterPro" id="IPR005337">
    <property type="entry name" value="RapZ-like"/>
</dbReference>
<keyword evidence="2 4" id="KW-0067">ATP-binding</keyword>
<organism evidence="8 9">
    <name type="scientific">Georgenia alba</name>
    <dbReference type="NCBI Taxonomy" id="2233858"/>
    <lineage>
        <taxon>Bacteria</taxon>
        <taxon>Bacillati</taxon>
        <taxon>Actinomycetota</taxon>
        <taxon>Actinomycetes</taxon>
        <taxon>Micrococcales</taxon>
        <taxon>Bogoriellaceae</taxon>
        <taxon>Georgenia</taxon>
    </lineage>
</organism>
<evidence type="ECO:0000256" key="4">
    <source>
        <dbReference type="HAMAP-Rule" id="MF_00636"/>
    </source>
</evidence>
<keyword evidence="1 4" id="KW-0547">Nucleotide-binding</keyword>
<dbReference type="PANTHER" id="PTHR30448:SF0">
    <property type="entry name" value="RNASE ADAPTER PROTEIN RAPZ"/>
    <property type="match status" value="1"/>
</dbReference>
<reference evidence="9" key="1">
    <citation type="journal article" date="2019" name="Int. J. Syst. Evol. Microbiol.">
        <title>The Global Catalogue of Microorganisms (GCM) 10K type strain sequencing project: providing services to taxonomists for standard genome sequencing and annotation.</title>
        <authorList>
            <consortium name="The Broad Institute Genomics Platform"/>
            <consortium name="The Broad Institute Genome Sequencing Center for Infectious Disease"/>
            <person name="Wu L."/>
            <person name="Ma J."/>
        </authorList>
    </citation>
    <scope>NUCLEOTIDE SEQUENCE [LARGE SCALE GENOMIC DNA]</scope>
    <source>
        <strain evidence="9">JCM 1490</strain>
    </source>
</reference>
<evidence type="ECO:0000259" key="6">
    <source>
        <dbReference type="Pfam" id="PF03668"/>
    </source>
</evidence>
<gene>
    <name evidence="8" type="primary">rapZ</name>
    <name evidence="8" type="ORF">ACFQQL_16610</name>
</gene>
<protein>
    <submittedName>
        <fullName evidence="8">RNase adapter RapZ</fullName>
    </submittedName>
</protein>
<dbReference type="Gene3D" id="3.40.50.300">
    <property type="entry name" value="P-loop containing nucleotide triphosphate hydrolases"/>
    <property type="match status" value="1"/>
</dbReference>
<name>A0ABW2QBC0_9MICO</name>
<evidence type="ECO:0000313" key="9">
    <source>
        <dbReference type="Proteomes" id="UP001596455"/>
    </source>
</evidence>
<comment type="caution">
    <text evidence="8">The sequence shown here is derived from an EMBL/GenBank/DDBJ whole genome shotgun (WGS) entry which is preliminary data.</text>
</comment>
<keyword evidence="3 4" id="KW-0342">GTP-binding</keyword>
<feature type="binding site" evidence="4">
    <location>
        <begin position="98"/>
        <end position="101"/>
    </location>
    <ligand>
        <name>GTP</name>
        <dbReference type="ChEBI" id="CHEBI:37565"/>
    </ligand>
</feature>
<dbReference type="Proteomes" id="UP001596455">
    <property type="component" value="Unassembled WGS sequence"/>
</dbReference>
<feature type="region of interest" description="Disordered" evidence="5">
    <location>
        <begin position="1"/>
        <end position="37"/>
    </location>
</feature>
<dbReference type="RefSeq" id="WP_382396278.1">
    <property type="nucleotide sequence ID" value="NZ_JBHTCQ010000004.1"/>
</dbReference>
<evidence type="ECO:0000256" key="2">
    <source>
        <dbReference type="ARBA" id="ARBA00022840"/>
    </source>
</evidence>
<dbReference type="InterPro" id="IPR053931">
    <property type="entry name" value="RapZ_C"/>
</dbReference>
<keyword evidence="9" id="KW-1185">Reference proteome</keyword>
<evidence type="ECO:0000313" key="8">
    <source>
        <dbReference type="EMBL" id="MFC7406744.1"/>
    </source>
</evidence>
<dbReference type="NCBIfam" id="NF003828">
    <property type="entry name" value="PRK05416.1"/>
    <property type="match status" value="1"/>
</dbReference>
<evidence type="ECO:0000256" key="5">
    <source>
        <dbReference type="SAM" id="MobiDB-lite"/>
    </source>
</evidence>
<evidence type="ECO:0000256" key="1">
    <source>
        <dbReference type="ARBA" id="ARBA00022741"/>
    </source>
</evidence>
<proteinExistence type="inferred from homology"/>
<dbReference type="PIRSF" id="PIRSF005052">
    <property type="entry name" value="P-loopkin"/>
    <property type="match status" value="1"/>
</dbReference>
<feature type="domain" description="RapZ-like N-terminal" evidence="6">
    <location>
        <begin position="41"/>
        <end position="195"/>
    </location>
</feature>